<dbReference type="InterPro" id="IPR036390">
    <property type="entry name" value="WH_DNA-bd_sf"/>
</dbReference>
<dbReference type="SUPFAM" id="SSF46785">
    <property type="entry name" value="Winged helix' DNA-binding domain"/>
    <property type="match status" value="1"/>
</dbReference>
<sequence length="129" mass="14838">MRKFSIRKKFNDCPCTGANLEKLIHPATLTLLTDAELHGYSIVQKLQDICMFQGKKPDPSGVYRCLKQMEQDGYVTAVWDLSNSGPAKRLYRITDDGLECLKTWINTLEDYRHSIGLFLDFARDRLQAH</sequence>
<dbReference type="InterPro" id="IPR005149">
    <property type="entry name" value="Tscrpt_reg_PadR_N"/>
</dbReference>
<dbReference type="OrthoDB" id="8595425at2"/>
<evidence type="ECO:0000313" key="2">
    <source>
        <dbReference type="EMBL" id="QDR81576.1"/>
    </source>
</evidence>
<keyword evidence="3" id="KW-1185">Reference proteome</keyword>
<feature type="domain" description="Transcription regulator PadR N-terminal" evidence="1">
    <location>
        <begin position="29"/>
        <end position="101"/>
    </location>
</feature>
<organism evidence="2 3">
    <name type="scientific">Sporomusa termitida</name>
    <dbReference type="NCBI Taxonomy" id="2377"/>
    <lineage>
        <taxon>Bacteria</taxon>
        <taxon>Bacillati</taxon>
        <taxon>Bacillota</taxon>
        <taxon>Negativicutes</taxon>
        <taxon>Selenomonadales</taxon>
        <taxon>Sporomusaceae</taxon>
        <taxon>Sporomusa</taxon>
    </lineage>
</organism>
<dbReference type="InterPro" id="IPR036388">
    <property type="entry name" value="WH-like_DNA-bd_sf"/>
</dbReference>
<gene>
    <name evidence="2" type="ORF">SPTER_29620</name>
</gene>
<protein>
    <submittedName>
        <fullName evidence="2">Poly-beta-hydroxybutyrate-responsive repressor</fullName>
    </submittedName>
</protein>
<dbReference type="Proteomes" id="UP000320776">
    <property type="component" value="Chromosome"/>
</dbReference>
<dbReference type="RefSeq" id="WP_144351053.1">
    <property type="nucleotide sequence ID" value="NZ_CP036259.1"/>
</dbReference>
<dbReference type="PANTHER" id="PTHR33169:SF14">
    <property type="entry name" value="TRANSCRIPTIONAL REGULATOR RV3488"/>
    <property type="match status" value="1"/>
</dbReference>
<dbReference type="Gene3D" id="1.10.10.10">
    <property type="entry name" value="Winged helix-like DNA-binding domain superfamily/Winged helix DNA-binding domain"/>
    <property type="match status" value="1"/>
</dbReference>
<name>A0A517DWD6_9FIRM</name>
<dbReference type="KEGG" id="sted:SPTER_29620"/>
<dbReference type="Pfam" id="PF03551">
    <property type="entry name" value="PadR"/>
    <property type="match status" value="1"/>
</dbReference>
<evidence type="ECO:0000259" key="1">
    <source>
        <dbReference type="Pfam" id="PF03551"/>
    </source>
</evidence>
<dbReference type="PANTHER" id="PTHR33169">
    <property type="entry name" value="PADR-FAMILY TRANSCRIPTIONAL REGULATOR"/>
    <property type="match status" value="1"/>
</dbReference>
<evidence type="ECO:0000313" key="3">
    <source>
        <dbReference type="Proteomes" id="UP000320776"/>
    </source>
</evidence>
<dbReference type="EMBL" id="CP036259">
    <property type="protein sequence ID" value="QDR81576.1"/>
    <property type="molecule type" value="Genomic_DNA"/>
</dbReference>
<reference evidence="2 3" key="1">
    <citation type="submission" date="2019-02" db="EMBL/GenBank/DDBJ databases">
        <title>Closed genome of Sporomusa termitida DSM 4440.</title>
        <authorList>
            <person name="Poehlein A."/>
            <person name="Daniel R."/>
        </authorList>
    </citation>
    <scope>NUCLEOTIDE SEQUENCE [LARGE SCALE GENOMIC DNA]</scope>
    <source>
        <strain evidence="2 3">DSM 4440</strain>
    </source>
</reference>
<dbReference type="InterPro" id="IPR052509">
    <property type="entry name" value="Metal_resp_DNA-bind_regulator"/>
</dbReference>
<accession>A0A517DWD6</accession>
<dbReference type="AlphaFoldDB" id="A0A517DWD6"/>
<proteinExistence type="predicted"/>